<evidence type="ECO:0000259" key="3">
    <source>
        <dbReference type="Pfam" id="PF25963"/>
    </source>
</evidence>
<dbReference type="InterPro" id="IPR058634">
    <property type="entry name" value="AaeA-lik-b-barrel"/>
</dbReference>
<dbReference type="EMBL" id="LXPS01000003">
    <property type="protein sequence ID" value="OAE49234.1"/>
    <property type="molecule type" value="Genomic_DNA"/>
</dbReference>
<accession>A0A176XH78</accession>
<dbReference type="Gene3D" id="2.40.30.170">
    <property type="match status" value="1"/>
</dbReference>
<dbReference type="Gene3D" id="1.10.287.470">
    <property type="entry name" value="Helix hairpin bin"/>
    <property type="match status" value="2"/>
</dbReference>
<dbReference type="RefSeq" id="WP_063947398.1">
    <property type="nucleotide sequence ID" value="NZ_LXPS01000003.1"/>
</dbReference>
<evidence type="ECO:0000259" key="2">
    <source>
        <dbReference type="Pfam" id="PF25917"/>
    </source>
</evidence>
<evidence type="ECO:0000313" key="5">
    <source>
        <dbReference type="Proteomes" id="UP000077098"/>
    </source>
</evidence>
<evidence type="ECO:0000313" key="4">
    <source>
        <dbReference type="EMBL" id="OAE49234.1"/>
    </source>
</evidence>
<dbReference type="InterPro" id="IPR050739">
    <property type="entry name" value="MFP"/>
</dbReference>
<dbReference type="PANTHER" id="PTHR30386:SF24">
    <property type="entry name" value="MULTIDRUG RESISTANCE EFFLUX PUMP"/>
    <property type="match status" value="1"/>
</dbReference>
<feature type="region of interest" description="Disordered" evidence="1">
    <location>
        <begin position="1"/>
        <end position="38"/>
    </location>
</feature>
<evidence type="ECO:0000256" key="1">
    <source>
        <dbReference type="SAM" id="MobiDB-lite"/>
    </source>
</evidence>
<dbReference type="AlphaFoldDB" id="A0A176XH78"/>
<dbReference type="PRINTS" id="PR01490">
    <property type="entry name" value="RTXTOXIND"/>
</dbReference>
<organism evidence="4 5">
    <name type="scientific">Agrobacterium tumefaciens</name>
    <dbReference type="NCBI Taxonomy" id="358"/>
    <lineage>
        <taxon>Bacteria</taxon>
        <taxon>Pseudomonadati</taxon>
        <taxon>Pseudomonadota</taxon>
        <taxon>Alphaproteobacteria</taxon>
        <taxon>Hyphomicrobiales</taxon>
        <taxon>Rhizobiaceae</taxon>
        <taxon>Rhizobium/Agrobacterium group</taxon>
        <taxon>Agrobacterium</taxon>
        <taxon>Agrobacterium tumefaciens complex</taxon>
    </lineage>
</organism>
<sequence length="388" mass="41287">MAESSVIASPDVIRLPPPDREAKPYPAAETINPPVKPSSKARGLMRRLMLGGSILFAVSYGVYEGFQYYTLGRFIITTDDAYLKADFTSVAPKVSGYISEVLVTDNEHVKAGQVVARIDDRDFQSALSQARGDLAASEAAIANIDAQIVLQKALIDQAKAALVSSEANLAFASSDAKRSEDLYERGSGTLSRAEQTRSVSEQAKAAVANSKAAVVAAENKVPVLETQRNQAIAQMDRAKAGVNQAELNLSYTNIVSAINGTVGARTIRLGQLVSAGTQLMAVVPLNAVYVVGNFKETQLTDVMPGQRVAVKVDSFPDATINGRVDSVSPGSGLEFSLLPADNATGNFTKIVQRIPVKIVIDSKEYVGRLRSGMSVVPSIDTRGRPSMP</sequence>
<feature type="domain" description="Multidrug resistance protein MdtA-like barrel-sandwich hybrid" evidence="2">
    <location>
        <begin position="89"/>
        <end position="283"/>
    </location>
</feature>
<proteinExistence type="predicted"/>
<dbReference type="Gene3D" id="2.40.50.100">
    <property type="match status" value="1"/>
</dbReference>
<dbReference type="InterPro" id="IPR058625">
    <property type="entry name" value="MdtA-like_BSH"/>
</dbReference>
<dbReference type="PANTHER" id="PTHR30386">
    <property type="entry name" value="MEMBRANE FUSION SUBUNIT OF EMRAB-TOLC MULTIDRUG EFFLUX PUMP"/>
    <property type="match status" value="1"/>
</dbReference>
<dbReference type="GO" id="GO:0055085">
    <property type="term" value="P:transmembrane transport"/>
    <property type="evidence" value="ECO:0007669"/>
    <property type="project" value="InterPro"/>
</dbReference>
<dbReference type="Pfam" id="PF25963">
    <property type="entry name" value="Beta-barrel_AAEA"/>
    <property type="match status" value="1"/>
</dbReference>
<comment type="caution">
    <text evidence="4">The sequence shown here is derived from an EMBL/GenBank/DDBJ whole genome shotgun (WGS) entry which is preliminary data.</text>
</comment>
<dbReference type="Proteomes" id="UP000077098">
    <property type="component" value="Unassembled WGS sequence"/>
</dbReference>
<dbReference type="SUPFAM" id="SSF111369">
    <property type="entry name" value="HlyD-like secretion proteins"/>
    <property type="match status" value="2"/>
</dbReference>
<dbReference type="Pfam" id="PF25917">
    <property type="entry name" value="BSH_RND"/>
    <property type="match status" value="1"/>
</dbReference>
<feature type="domain" description="p-hydroxybenzoic acid efflux pump subunit AaeA-like beta-barrel" evidence="3">
    <location>
        <begin position="288"/>
        <end position="375"/>
    </location>
</feature>
<reference evidence="4 5" key="1">
    <citation type="submission" date="2016-05" db="EMBL/GenBank/DDBJ databases">
        <authorList>
            <person name="Lavstsen T."/>
            <person name="Jespersen J.S."/>
        </authorList>
    </citation>
    <scope>NUCLEOTIDE SEQUENCE [LARGE SCALE GENOMIC DNA]</scope>
    <source>
        <strain evidence="4 5">KCJ1736</strain>
    </source>
</reference>
<name>A0A176XH78_AGRTU</name>
<gene>
    <name evidence="4" type="ORF">A7J57_01060</name>
</gene>
<protein>
    <submittedName>
        <fullName evidence="4">Hemolysin D</fullName>
    </submittedName>
</protein>